<protein>
    <submittedName>
        <fullName evidence="2">Uncharacterized protein</fullName>
    </submittedName>
</protein>
<proteinExistence type="predicted"/>
<name>A0AAV5L4T9_9ROSI</name>
<accession>A0AAV5L4T9</accession>
<evidence type="ECO:0000256" key="1">
    <source>
        <dbReference type="SAM" id="MobiDB-lite"/>
    </source>
</evidence>
<feature type="region of interest" description="Disordered" evidence="1">
    <location>
        <begin position="71"/>
        <end position="93"/>
    </location>
</feature>
<dbReference type="AlphaFoldDB" id="A0AAV5L4T9"/>
<sequence length="179" mass="19802">MQLFSKSLTSTDVRKRLAIPTKIMTFLLPNRGDHLVELHVRHGTTGDVVTLYKEEDEAGFLDYKIEVKRADKPSPKHSSATVGDLPSGNAGEATCKSHRRFEDSVAKRFGVADEKVEKRSLKAFGVHVFENRPPADTSSYEATAGKAEITAREEKEYYKNSEGLSLDLTLAPPTVIGPR</sequence>
<dbReference type="Proteomes" id="UP001054252">
    <property type="component" value="Unassembled WGS sequence"/>
</dbReference>
<organism evidence="2 3">
    <name type="scientific">Rubroshorea leprosula</name>
    <dbReference type="NCBI Taxonomy" id="152421"/>
    <lineage>
        <taxon>Eukaryota</taxon>
        <taxon>Viridiplantae</taxon>
        <taxon>Streptophyta</taxon>
        <taxon>Embryophyta</taxon>
        <taxon>Tracheophyta</taxon>
        <taxon>Spermatophyta</taxon>
        <taxon>Magnoliopsida</taxon>
        <taxon>eudicotyledons</taxon>
        <taxon>Gunneridae</taxon>
        <taxon>Pentapetalae</taxon>
        <taxon>rosids</taxon>
        <taxon>malvids</taxon>
        <taxon>Malvales</taxon>
        <taxon>Dipterocarpaceae</taxon>
        <taxon>Rubroshorea</taxon>
    </lineage>
</organism>
<keyword evidence="3" id="KW-1185">Reference proteome</keyword>
<evidence type="ECO:0000313" key="3">
    <source>
        <dbReference type="Proteomes" id="UP001054252"/>
    </source>
</evidence>
<gene>
    <name evidence="2" type="ORF">SLEP1_g40828</name>
</gene>
<reference evidence="2 3" key="1">
    <citation type="journal article" date="2021" name="Commun. Biol.">
        <title>The genome of Shorea leprosula (Dipterocarpaceae) highlights the ecological relevance of drought in aseasonal tropical rainforests.</title>
        <authorList>
            <person name="Ng K.K.S."/>
            <person name="Kobayashi M.J."/>
            <person name="Fawcett J.A."/>
            <person name="Hatakeyama M."/>
            <person name="Paape T."/>
            <person name="Ng C.H."/>
            <person name="Ang C.C."/>
            <person name="Tnah L.H."/>
            <person name="Lee C.T."/>
            <person name="Nishiyama T."/>
            <person name="Sese J."/>
            <person name="O'Brien M.J."/>
            <person name="Copetti D."/>
            <person name="Mohd Noor M.I."/>
            <person name="Ong R.C."/>
            <person name="Putra M."/>
            <person name="Sireger I.Z."/>
            <person name="Indrioko S."/>
            <person name="Kosugi Y."/>
            <person name="Izuno A."/>
            <person name="Isagi Y."/>
            <person name="Lee S.L."/>
            <person name="Shimizu K.K."/>
        </authorList>
    </citation>
    <scope>NUCLEOTIDE SEQUENCE [LARGE SCALE GENOMIC DNA]</scope>
    <source>
        <strain evidence="2">214</strain>
    </source>
</reference>
<comment type="caution">
    <text evidence="2">The sequence shown here is derived from an EMBL/GenBank/DDBJ whole genome shotgun (WGS) entry which is preliminary data.</text>
</comment>
<dbReference type="EMBL" id="BPVZ01000094">
    <property type="protein sequence ID" value="GKV32211.1"/>
    <property type="molecule type" value="Genomic_DNA"/>
</dbReference>
<evidence type="ECO:0000313" key="2">
    <source>
        <dbReference type="EMBL" id="GKV32211.1"/>
    </source>
</evidence>